<accession>A0A656VH43</accession>
<dbReference type="Proteomes" id="UP000037482">
    <property type="component" value="Unassembled WGS sequence"/>
</dbReference>
<organism evidence="1 2">
    <name type="scientific">Serratia marcescens</name>
    <dbReference type="NCBI Taxonomy" id="615"/>
    <lineage>
        <taxon>Bacteria</taxon>
        <taxon>Pseudomonadati</taxon>
        <taxon>Pseudomonadota</taxon>
        <taxon>Gammaproteobacteria</taxon>
        <taxon>Enterobacterales</taxon>
        <taxon>Yersiniaceae</taxon>
        <taxon>Serratia</taxon>
    </lineage>
</organism>
<evidence type="ECO:0000313" key="1">
    <source>
        <dbReference type="EMBL" id="KMU51625.1"/>
    </source>
</evidence>
<protein>
    <submittedName>
        <fullName evidence="1">Uncharacterized protein</fullName>
    </submittedName>
</protein>
<evidence type="ECO:0000313" key="2">
    <source>
        <dbReference type="Proteomes" id="UP000037482"/>
    </source>
</evidence>
<dbReference type="EMBL" id="LFJS01000012">
    <property type="protein sequence ID" value="KMU51625.1"/>
    <property type="molecule type" value="Genomic_DNA"/>
</dbReference>
<dbReference type="AlphaFoldDB" id="A0A656VH43"/>
<reference evidence="1 2" key="1">
    <citation type="submission" date="2015-06" db="EMBL/GenBank/DDBJ databases">
        <title>Draft Genome of Serratia marcescens Strain AH0650_Sm1.</title>
        <authorList>
            <person name="Wan Y."/>
            <person name="Gorrie C."/>
            <person name="Holt K."/>
        </authorList>
    </citation>
    <scope>NUCLEOTIDE SEQUENCE [LARGE SCALE GENOMIC DNA]</scope>
    <source>
        <strain evidence="1 2">AH0650_Sm1</strain>
    </source>
</reference>
<proteinExistence type="predicted"/>
<sequence length="31" mass="3550">MGEDISVKGDEIRYTQHQCQRDEIFHNADGG</sequence>
<gene>
    <name evidence="1" type="ORF">AB868_02368</name>
</gene>
<name>A0A656VH43_SERMA</name>
<comment type="caution">
    <text evidence="1">The sequence shown here is derived from an EMBL/GenBank/DDBJ whole genome shotgun (WGS) entry which is preliminary data.</text>
</comment>